<evidence type="ECO:0000256" key="3">
    <source>
        <dbReference type="ARBA" id="ARBA00022771"/>
    </source>
</evidence>
<dbReference type="Proteomes" id="UP000838878">
    <property type="component" value="Chromosome 8"/>
</dbReference>
<evidence type="ECO:0000256" key="5">
    <source>
        <dbReference type="PROSITE-ProRule" id="PRU00042"/>
    </source>
</evidence>
<evidence type="ECO:0000256" key="6">
    <source>
        <dbReference type="SAM" id="MobiDB-lite"/>
    </source>
</evidence>
<feature type="domain" description="C2H2-type" evidence="7">
    <location>
        <begin position="363"/>
        <end position="390"/>
    </location>
</feature>
<feature type="domain" description="C2H2-type" evidence="7">
    <location>
        <begin position="194"/>
        <end position="216"/>
    </location>
</feature>
<sequence>MIQITCLSGYLKPQDHFYISFSFIACGTYWHYAHARVLSFLGQIDEEFGQTLNTENETRIENDRKLKDADAIKAKKRNACILLENTKICPFRWMKNLYLCFYCDQQFTDPAILRHHNGLHHEVHGSAKTKAALSRLKKHELVKVDISDLSCRLCMADINSFPELKQHLVDKHNINIEINSQDGVLPFKVTKNSFPCAMCKDKFDEFKTLNHHMNVHYQNFICEQCGTGFITPDRLRTHAFSHETGAFACEICDKVFRSMNAKNEHYATVHKKVKRHRCPYCPETFRNYFQRNKHISTVHGMKLKEFKCSLCPKVFTSSGKIGVHVRTVHLKLKRHACDVCEWKFYSKSELKEHMIRHGGERKFQCNICKKSYARKYTLREHMRIHDNDRRFVCTICGGADSIATEKQVPAKRIIPLFQVAYDRTLCKPLGTVTAFRKLRLRSKIKIPSPPPALRAFTPSRSPSPVSLGKRSPSPVKIVNPVISITKNTNKQADYRQNALTVFEFSTVYPFIYGNNKFKCFVCAEPFLETVLLRQHMTETHTFTPLKRLLNNRRENVLKVDVGELMCKLCTVKPKSLQELKIHLKEIHQKPIDPNLQDNMIPFKLEEEEGSYKCVICEQVFIKVRILVIHMSVHFNNYSCEICGSGFMTLRLLKKHLEVHETGNFPCDRCNKVFSTTHKRSLHIRGVHLKQYPRRCPICPERFNSNYRRTIHLQDVHNQSTRVHKCETCGRGFNLKYHLICHTRSVHLQERNHQCKICLQRFCNKETLKRHMVIHTGEKNHKCVIIETESSIILKDDDGSDIKLKILKNPINIETLICEYEDDLERKNHAGNRLLCENNKKPMITKVNTVEQEIASVSILTEPLSLDKMSVNQKITVRTITKNAKIVKKRNYNLTQRDTINIQKWKQNALTLFEFSYLYPFIHASNKYKCFICAKVFLDPVLLKDHTTGCHCIKDFVQELNNRSRDKDIKVDVTYLQCKICETVCPNLYSLKVHLKEHGKPMDPEFQDNIIPYKLGGENFQCQICDTTFLKLRLLIIHMSKHFNNYSCETCGAGFISIRLLRRHLQTHKVGIYPCEICQKVFSNSSKKSMHIRGVHLKQFPRTCPICPERFKSNYQRTKHLRVVHNQSSGLFKCETCGREYDLKCQLRAHIRSVHLQERNHECEICNTRFFSKYYLSRHMMIHTGEKNFKCDICGKSYARRKNLKEHKKSHEIGHNCSVCGREFNNHVSLVTHVNNTHGVI</sequence>
<proteinExistence type="predicted"/>
<feature type="domain" description="C2H2-type" evidence="7">
    <location>
        <begin position="752"/>
        <end position="779"/>
    </location>
</feature>
<feature type="domain" description="C2H2-type" evidence="7">
    <location>
        <begin position="517"/>
        <end position="541"/>
    </location>
</feature>
<feature type="region of interest" description="Disordered" evidence="6">
    <location>
        <begin position="451"/>
        <end position="472"/>
    </location>
</feature>
<evidence type="ECO:0000256" key="1">
    <source>
        <dbReference type="ARBA" id="ARBA00022723"/>
    </source>
</evidence>
<feature type="domain" description="C2H2-type" evidence="7">
    <location>
        <begin position="637"/>
        <end position="659"/>
    </location>
</feature>
<organism evidence="8 9">
    <name type="scientific">Brenthis ino</name>
    <name type="common">lesser marbled fritillary</name>
    <dbReference type="NCBI Taxonomy" id="405034"/>
    <lineage>
        <taxon>Eukaryota</taxon>
        <taxon>Metazoa</taxon>
        <taxon>Ecdysozoa</taxon>
        <taxon>Arthropoda</taxon>
        <taxon>Hexapoda</taxon>
        <taxon>Insecta</taxon>
        <taxon>Pterygota</taxon>
        <taxon>Neoptera</taxon>
        <taxon>Endopterygota</taxon>
        <taxon>Lepidoptera</taxon>
        <taxon>Glossata</taxon>
        <taxon>Ditrysia</taxon>
        <taxon>Papilionoidea</taxon>
        <taxon>Nymphalidae</taxon>
        <taxon>Heliconiinae</taxon>
        <taxon>Argynnini</taxon>
        <taxon>Brenthis</taxon>
    </lineage>
</organism>
<dbReference type="Pfam" id="PF12874">
    <property type="entry name" value="zf-met"/>
    <property type="match status" value="1"/>
</dbReference>
<dbReference type="PROSITE" id="PS00028">
    <property type="entry name" value="ZINC_FINGER_C2H2_1"/>
    <property type="match status" value="22"/>
</dbReference>
<dbReference type="AlphaFoldDB" id="A0A8J9V1W1"/>
<feature type="domain" description="C2H2-type" evidence="7">
    <location>
        <begin position="1072"/>
        <end position="1100"/>
    </location>
</feature>
<dbReference type="GO" id="GO:0005634">
    <property type="term" value="C:nucleus"/>
    <property type="evidence" value="ECO:0007669"/>
    <property type="project" value="UniProtKB-ARBA"/>
</dbReference>
<dbReference type="FunFam" id="3.30.160.60:FF:000624">
    <property type="entry name" value="zinc finger protein 697"/>
    <property type="match status" value="1"/>
</dbReference>
<feature type="non-terminal residue" evidence="8">
    <location>
        <position position="1240"/>
    </location>
</feature>
<dbReference type="SUPFAM" id="SSF57667">
    <property type="entry name" value="beta-beta-alpha zinc fingers"/>
    <property type="match status" value="12"/>
</dbReference>
<dbReference type="GO" id="GO:0032502">
    <property type="term" value="P:developmental process"/>
    <property type="evidence" value="ECO:0007669"/>
    <property type="project" value="UniProtKB-ARBA"/>
</dbReference>
<feature type="domain" description="C2H2-type" evidence="7">
    <location>
        <begin position="723"/>
        <end position="751"/>
    </location>
</feature>
<feature type="domain" description="C2H2-type" evidence="7">
    <location>
        <begin position="1188"/>
        <end position="1210"/>
    </location>
</feature>
<evidence type="ECO:0000259" key="7">
    <source>
        <dbReference type="PROSITE" id="PS50157"/>
    </source>
</evidence>
<accession>A0A8J9V1W1</accession>
<name>A0A8J9V1W1_9NEOP</name>
<gene>
    <name evidence="8" type="ORF">BINO364_LOCUS15169</name>
</gene>
<reference evidence="8" key="1">
    <citation type="submission" date="2021-12" db="EMBL/GenBank/DDBJ databases">
        <authorList>
            <person name="Martin H S."/>
        </authorList>
    </citation>
    <scope>NUCLEOTIDE SEQUENCE</scope>
</reference>
<keyword evidence="9" id="KW-1185">Reference proteome</keyword>
<dbReference type="PROSITE" id="PS50157">
    <property type="entry name" value="ZINC_FINGER_C2H2_2"/>
    <property type="match status" value="20"/>
</dbReference>
<keyword evidence="2" id="KW-0677">Repeat</keyword>
<dbReference type="SMART" id="SM00355">
    <property type="entry name" value="ZnF_C2H2"/>
    <property type="match status" value="27"/>
</dbReference>
<feature type="domain" description="C2H2-type" evidence="7">
    <location>
        <begin position="1214"/>
        <end position="1237"/>
    </location>
</feature>
<dbReference type="EMBL" id="OV170228">
    <property type="protein sequence ID" value="CAH0730158.1"/>
    <property type="molecule type" value="Genomic_DNA"/>
</dbReference>
<dbReference type="Pfam" id="PF13912">
    <property type="entry name" value="zf-C2H2_6"/>
    <property type="match status" value="1"/>
</dbReference>
<dbReference type="OrthoDB" id="8117402at2759"/>
<feature type="domain" description="C2H2-type" evidence="7">
    <location>
        <begin position="220"/>
        <end position="242"/>
    </location>
</feature>
<feature type="domain" description="C2H2-type" evidence="7">
    <location>
        <begin position="1131"/>
        <end position="1159"/>
    </location>
</feature>
<evidence type="ECO:0000256" key="2">
    <source>
        <dbReference type="ARBA" id="ARBA00022737"/>
    </source>
</evidence>
<dbReference type="FunFam" id="3.30.160.60:FF:000202">
    <property type="entry name" value="Zinc finger protein 574"/>
    <property type="match status" value="1"/>
</dbReference>
<dbReference type="PANTHER" id="PTHR24379">
    <property type="entry name" value="KRAB AND ZINC FINGER DOMAIN-CONTAINING"/>
    <property type="match status" value="1"/>
</dbReference>
<evidence type="ECO:0000256" key="4">
    <source>
        <dbReference type="ARBA" id="ARBA00022833"/>
    </source>
</evidence>
<dbReference type="Gene3D" id="3.30.160.60">
    <property type="entry name" value="Classic Zinc Finger"/>
    <property type="match status" value="13"/>
</dbReference>
<dbReference type="FunFam" id="3.30.160.60:FF:000446">
    <property type="entry name" value="Zinc finger protein"/>
    <property type="match status" value="1"/>
</dbReference>
<feature type="domain" description="C2H2-type" evidence="7">
    <location>
        <begin position="1045"/>
        <end position="1067"/>
    </location>
</feature>
<keyword evidence="4" id="KW-0862">Zinc</keyword>
<keyword evidence="1" id="KW-0479">Metal-binding</keyword>
<protein>
    <recommendedName>
        <fullName evidence="7">C2H2-type domain-containing protein</fullName>
    </recommendedName>
</protein>
<evidence type="ECO:0000313" key="9">
    <source>
        <dbReference type="Proteomes" id="UP000838878"/>
    </source>
</evidence>
<feature type="domain" description="C2H2-type" evidence="7">
    <location>
        <begin position="1019"/>
        <end position="1046"/>
    </location>
</feature>
<feature type="domain" description="C2H2-type" evidence="7">
    <location>
        <begin position="306"/>
        <end position="334"/>
    </location>
</feature>
<evidence type="ECO:0000313" key="8">
    <source>
        <dbReference type="EMBL" id="CAH0730158.1"/>
    </source>
</evidence>
<dbReference type="Pfam" id="PF00096">
    <property type="entry name" value="zf-C2H2"/>
    <property type="match status" value="7"/>
</dbReference>
<feature type="domain" description="C2H2-type" evidence="7">
    <location>
        <begin position="664"/>
        <end position="692"/>
    </location>
</feature>
<feature type="domain" description="C2H2-type" evidence="7">
    <location>
        <begin position="247"/>
        <end position="275"/>
    </location>
</feature>
<dbReference type="InterPro" id="IPR013087">
    <property type="entry name" value="Znf_C2H2_type"/>
</dbReference>
<keyword evidence="3 5" id="KW-0863">Zinc-finger</keyword>
<feature type="domain" description="C2H2-type" evidence="7">
    <location>
        <begin position="98"/>
        <end position="129"/>
    </location>
</feature>
<feature type="domain" description="C2H2-type" evidence="7">
    <location>
        <begin position="335"/>
        <end position="362"/>
    </location>
</feature>
<dbReference type="InterPro" id="IPR036236">
    <property type="entry name" value="Znf_C2H2_sf"/>
</dbReference>
<feature type="domain" description="C2H2-type" evidence="7">
    <location>
        <begin position="611"/>
        <end position="638"/>
    </location>
</feature>
<dbReference type="GO" id="GO:0008270">
    <property type="term" value="F:zinc ion binding"/>
    <property type="evidence" value="ECO:0007669"/>
    <property type="project" value="UniProtKB-KW"/>
</dbReference>
<feature type="domain" description="C2H2-type" evidence="7">
    <location>
        <begin position="1160"/>
        <end position="1187"/>
    </location>
</feature>
<dbReference type="PANTHER" id="PTHR24379:SF121">
    <property type="entry name" value="C2H2-TYPE DOMAIN-CONTAINING PROTEIN"/>
    <property type="match status" value="1"/>
</dbReference>